<keyword evidence="5" id="KW-1185">Reference proteome</keyword>
<dbReference type="EMBL" id="ASPP01006183">
    <property type="protein sequence ID" value="ETO29207.1"/>
    <property type="molecule type" value="Genomic_DNA"/>
</dbReference>
<dbReference type="GO" id="GO:0003924">
    <property type="term" value="F:GTPase activity"/>
    <property type="evidence" value="ECO:0007669"/>
    <property type="project" value="InterPro"/>
</dbReference>
<sequence>MKNRGADFRVKEMEVDGKQFRALGGPFYRGTNACVLVFDLSDQQSFEAIPSWREEVLAQGNVEWVDTIPFFVIGNKCDLEKDRKFSSDWIQQQIKNKEWPNTIYLETSAKTGTGIHDLFEQVAKRSFALMSG</sequence>
<reference evidence="4 5" key="1">
    <citation type="journal article" date="2013" name="Curr. Biol.">
        <title>The Genome of the Foraminiferan Reticulomyxa filosa.</title>
        <authorList>
            <person name="Glockner G."/>
            <person name="Hulsmann N."/>
            <person name="Schleicher M."/>
            <person name="Noegel A.A."/>
            <person name="Eichinger L."/>
            <person name="Gallinger C."/>
            <person name="Pawlowski J."/>
            <person name="Sierra R."/>
            <person name="Euteneuer U."/>
            <person name="Pillet L."/>
            <person name="Moustafa A."/>
            <person name="Platzer M."/>
            <person name="Groth M."/>
            <person name="Szafranski K."/>
            <person name="Schliwa M."/>
        </authorList>
    </citation>
    <scope>NUCLEOTIDE SEQUENCE [LARGE SCALE GENOMIC DNA]</scope>
</reference>
<comment type="similarity">
    <text evidence="1">Belongs to the small GTPase superfamily. Rab family.</text>
</comment>
<proteinExistence type="inferred from homology"/>
<dbReference type="PANTHER" id="PTHR47981">
    <property type="entry name" value="RAB FAMILY"/>
    <property type="match status" value="1"/>
</dbReference>
<dbReference type="Gene3D" id="3.40.50.300">
    <property type="entry name" value="P-loop containing nucleotide triphosphate hydrolases"/>
    <property type="match status" value="1"/>
</dbReference>
<evidence type="ECO:0000256" key="2">
    <source>
        <dbReference type="ARBA" id="ARBA00022741"/>
    </source>
</evidence>
<name>X6NV96_RETFI</name>
<feature type="non-terminal residue" evidence="4">
    <location>
        <position position="132"/>
    </location>
</feature>
<dbReference type="PROSITE" id="PS51421">
    <property type="entry name" value="RAS"/>
    <property type="match status" value="1"/>
</dbReference>
<dbReference type="SMART" id="SM00174">
    <property type="entry name" value="RHO"/>
    <property type="match status" value="1"/>
</dbReference>
<dbReference type="PRINTS" id="PR00449">
    <property type="entry name" value="RASTRNSFRMNG"/>
</dbReference>
<dbReference type="InterPro" id="IPR001806">
    <property type="entry name" value="Small_GTPase"/>
</dbReference>
<dbReference type="GO" id="GO:0005525">
    <property type="term" value="F:GTP binding"/>
    <property type="evidence" value="ECO:0007669"/>
    <property type="project" value="UniProtKB-KW"/>
</dbReference>
<dbReference type="AlphaFoldDB" id="X6NV96"/>
<comment type="caution">
    <text evidence="4">The sequence shown here is derived from an EMBL/GenBank/DDBJ whole genome shotgun (WGS) entry which is preliminary data.</text>
</comment>
<dbReference type="OrthoDB" id="63533at2759"/>
<keyword evidence="3" id="KW-0342">GTP-binding</keyword>
<dbReference type="SMART" id="SM00175">
    <property type="entry name" value="RAB"/>
    <property type="match status" value="1"/>
</dbReference>
<evidence type="ECO:0000256" key="3">
    <source>
        <dbReference type="ARBA" id="ARBA00023134"/>
    </source>
</evidence>
<evidence type="ECO:0000313" key="4">
    <source>
        <dbReference type="EMBL" id="ETO29207.1"/>
    </source>
</evidence>
<dbReference type="Proteomes" id="UP000023152">
    <property type="component" value="Unassembled WGS sequence"/>
</dbReference>
<dbReference type="SUPFAM" id="SSF52540">
    <property type="entry name" value="P-loop containing nucleoside triphosphate hydrolases"/>
    <property type="match status" value="1"/>
</dbReference>
<dbReference type="Pfam" id="PF00071">
    <property type="entry name" value="Ras"/>
    <property type="match status" value="1"/>
</dbReference>
<dbReference type="PROSITE" id="PS51419">
    <property type="entry name" value="RAB"/>
    <property type="match status" value="1"/>
</dbReference>
<dbReference type="SMART" id="SM00173">
    <property type="entry name" value="RAS"/>
    <property type="match status" value="1"/>
</dbReference>
<keyword evidence="2" id="KW-0547">Nucleotide-binding</keyword>
<evidence type="ECO:0000256" key="1">
    <source>
        <dbReference type="ARBA" id="ARBA00006270"/>
    </source>
</evidence>
<dbReference type="InterPro" id="IPR027417">
    <property type="entry name" value="P-loop_NTPase"/>
</dbReference>
<organism evidence="4 5">
    <name type="scientific">Reticulomyxa filosa</name>
    <dbReference type="NCBI Taxonomy" id="46433"/>
    <lineage>
        <taxon>Eukaryota</taxon>
        <taxon>Sar</taxon>
        <taxon>Rhizaria</taxon>
        <taxon>Retaria</taxon>
        <taxon>Foraminifera</taxon>
        <taxon>Monothalamids</taxon>
        <taxon>Reticulomyxidae</taxon>
        <taxon>Reticulomyxa</taxon>
    </lineage>
</organism>
<accession>X6NV96</accession>
<evidence type="ECO:0000313" key="5">
    <source>
        <dbReference type="Proteomes" id="UP000023152"/>
    </source>
</evidence>
<protein>
    <submittedName>
        <fullName evidence="4">Ras family domain-containing protein</fullName>
    </submittedName>
</protein>
<gene>
    <name evidence="4" type="ORF">RFI_07920</name>
</gene>
<dbReference type="PANTHER" id="PTHR47981:SF20">
    <property type="entry name" value="RAS-RELATED PROTEIN RAB-7A"/>
    <property type="match status" value="1"/>
</dbReference>